<keyword evidence="1" id="KW-0472">Membrane</keyword>
<proteinExistence type="predicted"/>
<protein>
    <submittedName>
        <fullName evidence="2">Uncharacterized protein</fullName>
    </submittedName>
</protein>
<name>A0ABW2LLM4_9PSEU</name>
<dbReference type="RefSeq" id="WP_380667930.1">
    <property type="nucleotide sequence ID" value="NZ_JBHTCJ010000005.1"/>
</dbReference>
<organism evidence="2 3">
    <name type="scientific">Saccharopolyspora griseoalba</name>
    <dbReference type="NCBI Taxonomy" id="1431848"/>
    <lineage>
        <taxon>Bacteria</taxon>
        <taxon>Bacillati</taxon>
        <taxon>Actinomycetota</taxon>
        <taxon>Actinomycetes</taxon>
        <taxon>Pseudonocardiales</taxon>
        <taxon>Pseudonocardiaceae</taxon>
        <taxon>Saccharopolyspora</taxon>
    </lineage>
</organism>
<feature type="transmembrane region" description="Helical" evidence="1">
    <location>
        <begin position="82"/>
        <end position="103"/>
    </location>
</feature>
<dbReference type="EMBL" id="JBHTCJ010000005">
    <property type="protein sequence ID" value="MFC7342244.1"/>
    <property type="molecule type" value="Genomic_DNA"/>
</dbReference>
<accession>A0ABW2LLM4</accession>
<evidence type="ECO:0000313" key="2">
    <source>
        <dbReference type="EMBL" id="MFC7342244.1"/>
    </source>
</evidence>
<reference evidence="3" key="1">
    <citation type="journal article" date="2019" name="Int. J. Syst. Evol. Microbiol.">
        <title>The Global Catalogue of Microorganisms (GCM) 10K type strain sequencing project: providing services to taxonomists for standard genome sequencing and annotation.</title>
        <authorList>
            <consortium name="The Broad Institute Genomics Platform"/>
            <consortium name="The Broad Institute Genome Sequencing Center for Infectious Disease"/>
            <person name="Wu L."/>
            <person name="Ma J."/>
        </authorList>
    </citation>
    <scope>NUCLEOTIDE SEQUENCE [LARGE SCALE GENOMIC DNA]</scope>
    <source>
        <strain evidence="3">WLHS5</strain>
    </source>
</reference>
<keyword evidence="1" id="KW-1133">Transmembrane helix</keyword>
<keyword evidence="1" id="KW-0812">Transmembrane</keyword>
<comment type="caution">
    <text evidence="2">The sequence shown here is derived from an EMBL/GenBank/DDBJ whole genome shotgun (WGS) entry which is preliminary data.</text>
</comment>
<gene>
    <name evidence="2" type="ORF">ACFQRI_12575</name>
</gene>
<evidence type="ECO:0000313" key="3">
    <source>
        <dbReference type="Proteomes" id="UP001596504"/>
    </source>
</evidence>
<sequence length="104" mass="10507">MIAGRFRTSLVAVVVTAVVVAALFALNRALSPVLIGGPGSTCPQPDCALGAGLWLIAGAVVAVLASLLTGLVFGAERAFRRGLVVALCCAGAYLLESAVVWVLI</sequence>
<dbReference type="Proteomes" id="UP001596504">
    <property type="component" value="Unassembled WGS sequence"/>
</dbReference>
<keyword evidence="3" id="KW-1185">Reference proteome</keyword>
<evidence type="ECO:0000256" key="1">
    <source>
        <dbReference type="SAM" id="Phobius"/>
    </source>
</evidence>
<feature type="transmembrane region" description="Helical" evidence="1">
    <location>
        <begin position="53"/>
        <end position="75"/>
    </location>
</feature>